<keyword evidence="2" id="KW-1185">Reference proteome</keyword>
<evidence type="ECO:0000313" key="2">
    <source>
        <dbReference type="Proteomes" id="UP000323521"/>
    </source>
</evidence>
<protein>
    <submittedName>
        <fullName evidence="1">Uncharacterized protein</fullName>
    </submittedName>
</protein>
<organism evidence="1 2">
    <name type="scientific">Formimonas warabiya</name>
    <dbReference type="NCBI Taxonomy" id="1761012"/>
    <lineage>
        <taxon>Bacteria</taxon>
        <taxon>Bacillati</taxon>
        <taxon>Bacillota</taxon>
        <taxon>Clostridia</taxon>
        <taxon>Eubacteriales</taxon>
        <taxon>Peptococcaceae</taxon>
        <taxon>Candidatus Formimonas</taxon>
    </lineage>
</organism>
<dbReference type="OrthoDB" id="9809206at2"/>
<proteinExistence type="predicted"/>
<name>A0A3G1KTL0_FORW1</name>
<dbReference type="Proteomes" id="UP000323521">
    <property type="component" value="Chromosome"/>
</dbReference>
<accession>A0A3G1KTL0</accession>
<evidence type="ECO:0000313" key="1">
    <source>
        <dbReference type="EMBL" id="ATW25802.1"/>
    </source>
</evidence>
<dbReference type="AlphaFoldDB" id="A0A3G1KTL0"/>
<reference evidence="1 2" key="1">
    <citation type="submission" date="2016-10" db="EMBL/GenBank/DDBJ databases">
        <title>Complete Genome Sequence of Peptococcaceae strain DCMF.</title>
        <authorList>
            <person name="Edwards R.J."/>
            <person name="Holland S.I."/>
            <person name="Deshpande N.P."/>
            <person name="Wong Y.K."/>
            <person name="Ertan H."/>
            <person name="Manefield M."/>
            <person name="Russell T.L."/>
            <person name="Lee M.J."/>
        </authorList>
    </citation>
    <scope>NUCLEOTIDE SEQUENCE [LARGE SCALE GENOMIC DNA]</scope>
    <source>
        <strain evidence="1 2">DCMF</strain>
    </source>
</reference>
<dbReference type="RefSeq" id="WP_148135072.1">
    <property type="nucleotide sequence ID" value="NZ_CP017634.1"/>
</dbReference>
<gene>
    <name evidence="1" type="ORF">DCMF_14430</name>
</gene>
<sequence length="190" mass="21594">MKSDVLKLDGTIELNEKAFVKVEALANYYGFDSRDVLIVRLLAEEGTKAISNILRFNNGELWVETSDKDFDIHIKVNTFLEENQKKDFIAMSKDKTNTPKKGILGRISMIMDEIFFGAGMQATGCCYDLSCSVIPYYWSMSESWNSDKKEDKSIKDEFEGIEQSIIEKFATDINVTVLTNNAELVIKKSK</sequence>
<dbReference type="KEGG" id="fwa:DCMF_14430"/>
<dbReference type="EMBL" id="CP017634">
    <property type="protein sequence ID" value="ATW25802.1"/>
    <property type="molecule type" value="Genomic_DNA"/>
</dbReference>